<sequence length="413" mass="47342">CLLLQSRGVKIPSTHVIWNPESGGNRTEWFKCKGLPCKEETETQNLLEDIMQIEEAVPLFTHTIGKAATQKAPLDHGACFWYTKEQAEAVLTNAKEERKPRHKRKLENFVKLPHRKWRNPIFYQFDGSHNQTEIEIVRGAIRHWERMTCFSYVGRTDAIAQYINLAAICFTQAGSWNKKRTIEAKDPHYNLNMGQRTGLSYLDAKLINLEYCRKWCYKPLPKPCQRGGYRDPNKCTQCRCPDGFSGTYCEDVAPPKNAECGGKIFATLKPRYITSPGYNDKGYYDDYMECSWLIKAPANHRVVLTFQGFFGIYSFKDETCFHWLEIKSKSNFEMTGARCMGHWRRRRAGHVTACAPRTTSAMYSSAECMRLRVLFAASSMGSICLATNASKTDATSQHVNTWNTDILLQKDLN</sequence>
<dbReference type="InterPro" id="IPR000859">
    <property type="entry name" value="CUB_dom"/>
</dbReference>
<protein>
    <recommendedName>
        <fullName evidence="8">CUB domain-containing protein</fullName>
    </recommendedName>
</protein>
<dbReference type="InterPro" id="IPR024079">
    <property type="entry name" value="MetalloPept_cat_dom_sf"/>
</dbReference>
<dbReference type="PROSITE" id="PS01180">
    <property type="entry name" value="CUB"/>
    <property type="match status" value="1"/>
</dbReference>
<feature type="domain" description="CUB" evidence="8">
    <location>
        <begin position="260"/>
        <end position="339"/>
    </location>
</feature>
<feature type="non-terminal residue" evidence="9">
    <location>
        <position position="413"/>
    </location>
</feature>
<keyword evidence="6" id="KW-1015">Disulfide bond</keyword>
<organism evidence="9 10">
    <name type="scientific">Ridgeia piscesae</name>
    <name type="common">Tubeworm</name>
    <dbReference type="NCBI Taxonomy" id="27915"/>
    <lineage>
        <taxon>Eukaryota</taxon>
        <taxon>Metazoa</taxon>
        <taxon>Spiralia</taxon>
        <taxon>Lophotrochozoa</taxon>
        <taxon>Annelida</taxon>
        <taxon>Polychaeta</taxon>
        <taxon>Sedentaria</taxon>
        <taxon>Canalipalpata</taxon>
        <taxon>Sabellida</taxon>
        <taxon>Siboglinidae</taxon>
        <taxon>Ridgeia</taxon>
    </lineage>
</organism>
<evidence type="ECO:0000313" key="10">
    <source>
        <dbReference type="Proteomes" id="UP001209878"/>
    </source>
</evidence>
<accession>A0AAD9JJ76</accession>
<name>A0AAD9JJ76_RIDPI</name>
<dbReference type="CDD" id="cd00041">
    <property type="entry name" value="CUB"/>
    <property type="match status" value="1"/>
</dbReference>
<evidence type="ECO:0000256" key="3">
    <source>
        <dbReference type="ARBA" id="ARBA00022801"/>
    </source>
</evidence>
<dbReference type="AlphaFoldDB" id="A0AAD9JJ76"/>
<comment type="caution">
    <text evidence="7">Lacks conserved residue(s) required for the propagation of feature annotation.</text>
</comment>
<evidence type="ECO:0000256" key="4">
    <source>
        <dbReference type="ARBA" id="ARBA00022833"/>
    </source>
</evidence>
<dbReference type="GO" id="GO:0046872">
    <property type="term" value="F:metal ion binding"/>
    <property type="evidence" value="ECO:0007669"/>
    <property type="project" value="UniProtKB-KW"/>
</dbReference>
<dbReference type="PANTHER" id="PTHR10127">
    <property type="entry name" value="DISCOIDIN, CUB, EGF, LAMININ , AND ZINC METALLOPROTEASE DOMAIN CONTAINING"/>
    <property type="match status" value="1"/>
</dbReference>
<dbReference type="GO" id="GO:0004222">
    <property type="term" value="F:metalloendopeptidase activity"/>
    <property type="evidence" value="ECO:0007669"/>
    <property type="project" value="InterPro"/>
</dbReference>
<dbReference type="Gene3D" id="2.60.120.290">
    <property type="entry name" value="Spermadhesin, CUB domain"/>
    <property type="match status" value="1"/>
</dbReference>
<keyword evidence="1" id="KW-0645">Protease</keyword>
<evidence type="ECO:0000256" key="2">
    <source>
        <dbReference type="ARBA" id="ARBA00022723"/>
    </source>
</evidence>
<evidence type="ECO:0000256" key="7">
    <source>
        <dbReference type="PROSITE-ProRule" id="PRU00059"/>
    </source>
</evidence>
<keyword evidence="10" id="KW-1185">Reference proteome</keyword>
<dbReference type="InterPro" id="IPR035914">
    <property type="entry name" value="Sperma_CUB_dom_sf"/>
</dbReference>
<keyword evidence="5" id="KW-0482">Metalloprotease</keyword>
<dbReference type="SUPFAM" id="SSF49854">
    <property type="entry name" value="Spermadhesin, CUB domain"/>
    <property type="match status" value="1"/>
</dbReference>
<evidence type="ECO:0000256" key="6">
    <source>
        <dbReference type="ARBA" id="ARBA00023157"/>
    </source>
</evidence>
<keyword evidence="3" id="KW-0378">Hydrolase</keyword>
<proteinExistence type="predicted"/>
<evidence type="ECO:0000256" key="5">
    <source>
        <dbReference type="ARBA" id="ARBA00023049"/>
    </source>
</evidence>
<dbReference type="PANTHER" id="PTHR10127:SF780">
    <property type="entry name" value="METALLOENDOPEPTIDASE"/>
    <property type="match status" value="1"/>
</dbReference>
<dbReference type="Proteomes" id="UP001209878">
    <property type="component" value="Unassembled WGS sequence"/>
</dbReference>
<dbReference type="Pfam" id="PF01400">
    <property type="entry name" value="Astacin"/>
    <property type="match status" value="1"/>
</dbReference>
<comment type="caution">
    <text evidence="9">The sequence shown here is derived from an EMBL/GenBank/DDBJ whole genome shotgun (WGS) entry which is preliminary data.</text>
</comment>
<dbReference type="InterPro" id="IPR001506">
    <property type="entry name" value="Peptidase_M12A"/>
</dbReference>
<dbReference type="GO" id="GO:0006508">
    <property type="term" value="P:proteolysis"/>
    <property type="evidence" value="ECO:0007669"/>
    <property type="project" value="UniProtKB-KW"/>
</dbReference>
<evidence type="ECO:0000313" key="9">
    <source>
        <dbReference type="EMBL" id="KAK2153180.1"/>
    </source>
</evidence>
<evidence type="ECO:0000259" key="8">
    <source>
        <dbReference type="PROSITE" id="PS01180"/>
    </source>
</evidence>
<evidence type="ECO:0000256" key="1">
    <source>
        <dbReference type="ARBA" id="ARBA00022670"/>
    </source>
</evidence>
<dbReference type="SMART" id="SM00042">
    <property type="entry name" value="CUB"/>
    <property type="match status" value="1"/>
</dbReference>
<keyword evidence="2" id="KW-0479">Metal-binding</keyword>
<dbReference type="Gene3D" id="3.40.390.10">
    <property type="entry name" value="Collagenase (Catalytic Domain)"/>
    <property type="match status" value="2"/>
</dbReference>
<dbReference type="EMBL" id="JAODUO010002341">
    <property type="protein sequence ID" value="KAK2153180.1"/>
    <property type="molecule type" value="Genomic_DNA"/>
</dbReference>
<dbReference type="Pfam" id="PF00431">
    <property type="entry name" value="CUB"/>
    <property type="match status" value="1"/>
</dbReference>
<gene>
    <name evidence="9" type="ORF">NP493_2341g00037</name>
</gene>
<keyword evidence="4" id="KW-0862">Zinc</keyword>
<reference evidence="9" key="1">
    <citation type="journal article" date="2023" name="Mol. Biol. Evol.">
        <title>Third-Generation Sequencing Reveals the Adaptive Role of the Epigenome in Three Deep-Sea Polychaetes.</title>
        <authorList>
            <person name="Perez M."/>
            <person name="Aroh O."/>
            <person name="Sun Y."/>
            <person name="Lan Y."/>
            <person name="Juniper S.K."/>
            <person name="Young C.R."/>
            <person name="Angers B."/>
            <person name="Qian P.Y."/>
        </authorList>
    </citation>
    <scope>NUCLEOTIDE SEQUENCE</scope>
    <source>
        <strain evidence="9">R07B-5</strain>
    </source>
</reference>